<dbReference type="PANTHER" id="PTHR30204:SF96">
    <property type="entry name" value="CHROMOSOME-ANCHORING PROTEIN RACA"/>
    <property type="match status" value="1"/>
</dbReference>
<dbReference type="PANTHER" id="PTHR30204">
    <property type="entry name" value="REDOX-CYCLING DRUG-SENSING TRANSCRIPTIONAL ACTIVATOR SOXR"/>
    <property type="match status" value="1"/>
</dbReference>
<dbReference type="Pfam" id="PF13411">
    <property type="entry name" value="MerR_1"/>
    <property type="match status" value="1"/>
</dbReference>
<organism evidence="3 4">
    <name type="scientific">Paenibacillus vulneris</name>
    <dbReference type="NCBI Taxonomy" id="1133364"/>
    <lineage>
        <taxon>Bacteria</taxon>
        <taxon>Bacillati</taxon>
        <taxon>Bacillota</taxon>
        <taxon>Bacilli</taxon>
        <taxon>Bacillales</taxon>
        <taxon>Paenibacillaceae</taxon>
        <taxon>Paenibacillus</taxon>
    </lineage>
</organism>
<evidence type="ECO:0000313" key="3">
    <source>
        <dbReference type="EMBL" id="MFD1220052.1"/>
    </source>
</evidence>
<dbReference type="PRINTS" id="PR00040">
    <property type="entry name" value="HTHMERR"/>
</dbReference>
<dbReference type="PROSITE" id="PS00552">
    <property type="entry name" value="HTH_MERR_1"/>
    <property type="match status" value="1"/>
</dbReference>
<dbReference type="Pfam" id="PF07739">
    <property type="entry name" value="TipAS"/>
    <property type="match status" value="1"/>
</dbReference>
<name>A0ABW3UID8_9BACL</name>
<proteinExistence type="predicted"/>
<dbReference type="InterPro" id="IPR000551">
    <property type="entry name" value="MerR-type_HTH_dom"/>
</dbReference>
<dbReference type="CDD" id="cd01106">
    <property type="entry name" value="HTH_TipAL-Mta"/>
    <property type="match status" value="1"/>
</dbReference>
<dbReference type="EMBL" id="JBHTLU010000013">
    <property type="protein sequence ID" value="MFD1220052.1"/>
    <property type="molecule type" value="Genomic_DNA"/>
</dbReference>
<dbReference type="PROSITE" id="PS50937">
    <property type="entry name" value="HTH_MERR_2"/>
    <property type="match status" value="1"/>
</dbReference>
<keyword evidence="4" id="KW-1185">Reference proteome</keyword>
<dbReference type="Gene3D" id="1.10.1660.10">
    <property type="match status" value="1"/>
</dbReference>
<evidence type="ECO:0000313" key="4">
    <source>
        <dbReference type="Proteomes" id="UP001597180"/>
    </source>
</evidence>
<dbReference type="SUPFAM" id="SSF46955">
    <property type="entry name" value="Putative DNA-binding domain"/>
    <property type="match status" value="1"/>
</dbReference>
<dbReference type="RefSeq" id="WP_345586841.1">
    <property type="nucleotide sequence ID" value="NZ_BAABJG010000006.1"/>
</dbReference>
<dbReference type="InterPro" id="IPR012925">
    <property type="entry name" value="TipAS_dom"/>
</dbReference>
<dbReference type="SMART" id="SM00422">
    <property type="entry name" value="HTH_MERR"/>
    <property type="match status" value="1"/>
</dbReference>
<dbReference type="Proteomes" id="UP001597180">
    <property type="component" value="Unassembled WGS sequence"/>
</dbReference>
<sequence>MDSTLYSISQFAQKAGVSIRTLRYYDKKGLLTPTHWNRSGFRQYSDSDLSRLQYIIGLKFLGFSLNEIHLLLKTGPRQLPEMLAQQKAMMITKRNQLDAIIQAMEATQAFLQAHPDDLQAVTQVIQAIPMEPIKESMKQHLTVEQTAGMKELVKNAYSEEALTKVMERKWSDEELQRRQQDYALFRNELHRLAAASADPASEDAQQMAALLDFINERFSGGNASIKEGMRRTWAEFQSLPDERKAQAYHIPEEEAAFLKQAMTVYYKNKLRNSNSERLEHE</sequence>
<evidence type="ECO:0000259" key="2">
    <source>
        <dbReference type="PROSITE" id="PS50937"/>
    </source>
</evidence>
<gene>
    <name evidence="3" type="ORF">ACFQ4B_07975</name>
</gene>
<dbReference type="InterPro" id="IPR047057">
    <property type="entry name" value="MerR_fam"/>
</dbReference>
<accession>A0ABW3UID8</accession>
<dbReference type="InterPro" id="IPR009061">
    <property type="entry name" value="DNA-bd_dom_put_sf"/>
</dbReference>
<protein>
    <submittedName>
        <fullName evidence="3">MerR family transcriptional regulator</fullName>
    </submittedName>
</protein>
<comment type="caution">
    <text evidence="3">The sequence shown here is derived from an EMBL/GenBank/DDBJ whole genome shotgun (WGS) entry which is preliminary data.</text>
</comment>
<keyword evidence="1" id="KW-0238">DNA-binding</keyword>
<reference evidence="4" key="1">
    <citation type="journal article" date="2019" name="Int. J. Syst. Evol. Microbiol.">
        <title>The Global Catalogue of Microorganisms (GCM) 10K type strain sequencing project: providing services to taxonomists for standard genome sequencing and annotation.</title>
        <authorList>
            <consortium name="The Broad Institute Genomics Platform"/>
            <consortium name="The Broad Institute Genome Sequencing Center for Infectious Disease"/>
            <person name="Wu L."/>
            <person name="Ma J."/>
        </authorList>
    </citation>
    <scope>NUCLEOTIDE SEQUENCE [LARGE SCALE GENOMIC DNA]</scope>
    <source>
        <strain evidence="4">CCUG 53270</strain>
    </source>
</reference>
<feature type="domain" description="HTH merR-type" evidence="2">
    <location>
        <begin position="5"/>
        <end position="74"/>
    </location>
</feature>
<evidence type="ECO:0000256" key="1">
    <source>
        <dbReference type="ARBA" id="ARBA00023125"/>
    </source>
</evidence>